<feature type="transmembrane region" description="Helical" evidence="1">
    <location>
        <begin position="220"/>
        <end position="240"/>
    </location>
</feature>
<feature type="transmembrane region" description="Helical" evidence="1">
    <location>
        <begin position="40"/>
        <end position="57"/>
    </location>
</feature>
<evidence type="ECO:0000256" key="1">
    <source>
        <dbReference type="SAM" id="Phobius"/>
    </source>
</evidence>
<protein>
    <submittedName>
        <fullName evidence="2">Uncharacterized protein</fullName>
    </submittedName>
</protein>
<feature type="transmembrane region" description="Helical" evidence="1">
    <location>
        <begin position="93"/>
        <end position="109"/>
    </location>
</feature>
<dbReference type="Proteomes" id="UP001236500">
    <property type="component" value="Chromosome"/>
</dbReference>
<dbReference type="EMBL" id="CP118605">
    <property type="protein sequence ID" value="WGL18213.1"/>
    <property type="molecule type" value="Genomic_DNA"/>
</dbReference>
<keyword evidence="1" id="KW-0472">Membrane</keyword>
<name>A0ABY8NKS7_9GAMM</name>
<proteinExistence type="predicted"/>
<gene>
    <name evidence="2" type="ORF">PVT68_07935</name>
</gene>
<keyword evidence="3" id="KW-1185">Reference proteome</keyword>
<organism evidence="2 3">
    <name type="scientific">Microbulbifer bruguierae</name>
    <dbReference type="NCBI Taxonomy" id="3029061"/>
    <lineage>
        <taxon>Bacteria</taxon>
        <taxon>Pseudomonadati</taxon>
        <taxon>Pseudomonadota</taxon>
        <taxon>Gammaproteobacteria</taxon>
        <taxon>Cellvibrionales</taxon>
        <taxon>Microbulbiferaceae</taxon>
        <taxon>Microbulbifer</taxon>
    </lineage>
</organism>
<accession>A0ABY8NKS7</accession>
<keyword evidence="1" id="KW-1133">Transmembrane helix</keyword>
<feature type="transmembrane region" description="Helical" evidence="1">
    <location>
        <begin position="7"/>
        <end position="28"/>
    </location>
</feature>
<keyword evidence="1" id="KW-0812">Transmembrane</keyword>
<evidence type="ECO:0000313" key="2">
    <source>
        <dbReference type="EMBL" id="WGL18213.1"/>
    </source>
</evidence>
<evidence type="ECO:0000313" key="3">
    <source>
        <dbReference type="Proteomes" id="UP001236500"/>
    </source>
</evidence>
<reference evidence="2 3" key="1">
    <citation type="submission" date="2023-02" db="EMBL/GenBank/DDBJ databases">
        <title>Description and genomic characterization of Microbulbifer bruguierae sp. nov., isolated from the sediment of mangrove plant Bruguiera sexangula.</title>
        <authorList>
            <person name="Long M."/>
        </authorList>
    </citation>
    <scope>NUCLEOTIDE SEQUENCE [LARGE SCALE GENOMIC DNA]</scope>
    <source>
        <strain evidence="2 3">H12</strain>
    </source>
</reference>
<sequence>MNSIRFVLFLPVVLFVGFFALVLAWLFIPGFGELVDGLDGQTLLVIIMLGISLWMAASFRRRRIFSVSVDLVRIQIALIATSQVFRRAEFDEIFFLFVAAIVGFFLLRLDRVWLYSERQLYGYGGEVLRSAIQRLADSGKIILISNSSQEIEGRFVAGRARESTNRNLSEREIAFQLKFGKAPIPSLSMWGPDAPVYARALLSELDAELESSGAIESYVFSWRVTVLLAVPLLLGLMWVVL</sequence>
<dbReference type="RefSeq" id="WP_280322195.1">
    <property type="nucleotide sequence ID" value="NZ_CP118605.1"/>
</dbReference>